<accession>A0A2M6W174</accession>
<evidence type="ECO:0000313" key="5">
    <source>
        <dbReference type="EMBL" id="PIT86528.1"/>
    </source>
</evidence>
<dbReference type="Proteomes" id="UP000229362">
    <property type="component" value="Unassembled WGS sequence"/>
</dbReference>
<dbReference type="GO" id="GO:0005737">
    <property type="term" value="C:cytoplasm"/>
    <property type="evidence" value="ECO:0007669"/>
    <property type="project" value="TreeGrafter"/>
</dbReference>
<reference evidence="6" key="1">
    <citation type="submission" date="2017-09" db="EMBL/GenBank/DDBJ databases">
        <title>Depth-based differentiation of microbial function through sediment-hosted aquifers and enrichment of novel symbionts in the deep terrestrial subsurface.</title>
        <authorList>
            <person name="Probst A.J."/>
            <person name="Ladd B."/>
            <person name="Jarett J.K."/>
            <person name="Geller-Mcgrath D.E."/>
            <person name="Sieber C.M.K."/>
            <person name="Emerson J.B."/>
            <person name="Anantharaman K."/>
            <person name="Thomas B.C."/>
            <person name="Malmstrom R."/>
            <person name="Stieglmeier M."/>
            <person name="Klingl A."/>
            <person name="Woyke T."/>
            <person name="Ryan C.M."/>
            <person name="Banfield J.F."/>
        </authorList>
    </citation>
    <scope>NUCLEOTIDE SEQUENCE [LARGE SCALE GENOMIC DNA]</scope>
</reference>
<feature type="non-terminal residue" evidence="5">
    <location>
        <position position="120"/>
    </location>
</feature>
<sequence length="120" mass="13834">MNDPKSCDIYLKRLQFFLNMLGNPEKKIPHYIHVTGTSGKGSTTSFLHSILHASGKKVGSTYSPHPTYITERWKIDNRYMSKKEFVLLVGELKPLIDKYIQTTPYDMISFFELTEVIGFL</sequence>
<dbReference type="GO" id="GO:0004326">
    <property type="term" value="F:tetrahydrofolylpolyglutamate synthase activity"/>
    <property type="evidence" value="ECO:0007669"/>
    <property type="project" value="InterPro"/>
</dbReference>
<dbReference type="AlphaFoldDB" id="A0A2M6W174"/>
<proteinExistence type="inferred from homology"/>
<evidence type="ECO:0000256" key="3">
    <source>
        <dbReference type="ARBA" id="ARBA00022741"/>
    </source>
</evidence>
<keyword evidence="3" id="KW-0547">Nucleotide-binding</keyword>
<name>A0A2M6W174_9BACT</name>
<dbReference type="EMBL" id="PFBZ01000113">
    <property type="protein sequence ID" value="PIT86528.1"/>
    <property type="molecule type" value="Genomic_DNA"/>
</dbReference>
<dbReference type="SUPFAM" id="SSF53623">
    <property type="entry name" value="MurD-like peptide ligases, catalytic domain"/>
    <property type="match status" value="1"/>
</dbReference>
<gene>
    <name evidence="5" type="ORF">COU33_02605</name>
</gene>
<evidence type="ECO:0000256" key="4">
    <source>
        <dbReference type="ARBA" id="ARBA00022840"/>
    </source>
</evidence>
<evidence type="ECO:0000256" key="1">
    <source>
        <dbReference type="ARBA" id="ARBA00008276"/>
    </source>
</evidence>
<keyword evidence="2" id="KW-0436">Ligase</keyword>
<dbReference type="PANTHER" id="PTHR11136">
    <property type="entry name" value="FOLYLPOLYGLUTAMATE SYNTHASE-RELATED"/>
    <property type="match status" value="1"/>
</dbReference>
<evidence type="ECO:0000313" key="6">
    <source>
        <dbReference type="Proteomes" id="UP000229362"/>
    </source>
</evidence>
<dbReference type="GO" id="GO:0005524">
    <property type="term" value="F:ATP binding"/>
    <property type="evidence" value="ECO:0007669"/>
    <property type="project" value="UniProtKB-KW"/>
</dbReference>
<dbReference type="Gene3D" id="3.40.1190.10">
    <property type="entry name" value="Mur-like, catalytic domain"/>
    <property type="match status" value="1"/>
</dbReference>
<dbReference type="InterPro" id="IPR036565">
    <property type="entry name" value="Mur-like_cat_sf"/>
</dbReference>
<dbReference type="PANTHER" id="PTHR11136:SF0">
    <property type="entry name" value="DIHYDROFOLATE SYNTHETASE-RELATED"/>
    <property type="match status" value="1"/>
</dbReference>
<protein>
    <submittedName>
        <fullName evidence="5">Bifunctional folylpolyglutamate synthase/dihydrofolate synthase</fullName>
    </submittedName>
</protein>
<organism evidence="5 6">
    <name type="scientific">Candidatus Magasanikbacteria bacterium CG10_big_fil_rev_8_21_14_0_10_43_6</name>
    <dbReference type="NCBI Taxonomy" id="1974650"/>
    <lineage>
        <taxon>Bacteria</taxon>
        <taxon>Candidatus Magasanikiibacteriota</taxon>
    </lineage>
</organism>
<comment type="caution">
    <text evidence="5">The sequence shown here is derived from an EMBL/GenBank/DDBJ whole genome shotgun (WGS) entry which is preliminary data.</text>
</comment>
<dbReference type="InterPro" id="IPR001645">
    <property type="entry name" value="Folylpolyglutamate_synth"/>
</dbReference>
<dbReference type="GO" id="GO:0008841">
    <property type="term" value="F:dihydrofolate synthase activity"/>
    <property type="evidence" value="ECO:0007669"/>
    <property type="project" value="TreeGrafter"/>
</dbReference>
<evidence type="ECO:0000256" key="2">
    <source>
        <dbReference type="ARBA" id="ARBA00022598"/>
    </source>
</evidence>
<keyword evidence="4" id="KW-0067">ATP-binding</keyword>
<comment type="similarity">
    <text evidence="1">Belongs to the folylpolyglutamate synthase family.</text>
</comment>